<dbReference type="GO" id="GO:0042138">
    <property type="term" value="P:meiotic DNA double-strand break formation"/>
    <property type="evidence" value="ECO:0007669"/>
    <property type="project" value="InterPro"/>
</dbReference>
<dbReference type="Proteomes" id="UP001190926">
    <property type="component" value="Unassembled WGS sequence"/>
</dbReference>
<comment type="caution">
    <text evidence="1">The sequence shown here is derived from an EMBL/GenBank/DDBJ whole genome shotgun (WGS) entry which is preliminary data.</text>
</comment>
<keyword evidence="2" id="KW-1185">Reference proteome</keyword>
<evidence type="ECO:0008006" key="3">
    <source>
        <dbReference type="Google" id="ProtNLM"/>
    </source>
</evidence>
<dbReference type="GO" id="GO:0030674">
    <property type="term" value="F:protein-macromolecule adaptor activity"/>
    <property type="evidence" value="ECO:0007669"/>
    <property type="project" value="TreeGrafter"/>
</dbReference>
<dbReference type="PANTHER" id="PTHR36722">
    <property type="entry name" value="TYPE 2 DNA TOPOISOMERASE 6 SUBUNIT B-LIKE"/>
    <property type="match status" value="1"/>
</dbReference>
<dbReference type="InterPro" id="IPR034566">
    <property type="entry name" value="MTOPVIB_plant"/>
</dbReference>
<proteinExistence type="predicted"/>
<protein>
    <recommendedName>
        <fullName evidence="3">Type 2 DNA topoisomerase 6 subunit B-like</fullName>
    </recommendedName>
</protein>
<dbReference type="GO" id="GO:0000793">
    <property type="term" value="C:condensed chromosome"/>
    <property type="evidence" value="ECO:0007669"/>
    <property type="project" value="TreeGrafter"/>
</dbReference>
<reference evidence="1 2" key="1">
    <citation type="journal article" date="2021" name="Nat. Commun.">
        <title>Incipient diploidization of the medicinal plant Perilla within 10,000 years.</title>
        <authorList>
            <person name="Zhang Y."/>
            <person name="Shen Q."/>
            <person name="Leng L."/>
            <person name="Zhang D."/>
            <person name="Chen S."/>
            <person name="Shi Y."/>
            <person name="Ning Z."/>
            <person name="Chen S."/>
        </authorList>
    </citation>
    <scope>NUCLEOTIDE SEQUENCE [LARGE SCALE GENOMIC DNA]</scope>
    <source>
        <strain evidence="2">cv. PC099</strain>
    </source>
</reference>
<accession>A0AAD4J1S9</accession>
<dbReference type="AlphaFoldDB" id="A0AAD4J1S9"/>
<dbReference type="PANTHER" id="PTHR36722:SF1">
    <property type="entry name" value="TYPE 2 DNA TOPOISOMERASE 6 SUBUNIT B-LIKE"/>
    <property type="match status" value="1"/>
</dbReference>
<organism evidence="1 2">
    <name type="scientific">Perilla frutescens var. hirtella</name>
    <name type="common">Perilla citriodora</name>
    <name type="synonym">Perilla setoyensis</name>
    <dbReference type="NCBI Taxonomy" id="608512"/>
    <lineage>
        <taxon>Eukaryota</taxon>
        <taxon>Viridiplantae</taxon>
        <taxon>Streptophyta</taxon>
        <taxon>Embryophyta</taxon>
        <taxon>Tracheophyta</taxon>
        <taxon>Spermatophyta</taxon>
        <taxon>Magnoliopsida</taxon>
        <taxon>eudicotyledons</taxon>
        <taxon>Gunneridae</taxon>
        <taxon>Pentapetalae</taxon>
        <taxon>asterids</taxon>
        <taxon>lamiids</taxon>
        <taxon>Lamiales</taxon>
        <taxon>Lamiaceae</taxon>
        <taxon>Nepetoideae</taxon>
        <taxon>Elsholtzieae</taxon>
        <taxon>Perilla</taxon>
    </lineage>
</organism>
<name>A0AAD4J1S9_PERFH</name>
<gene>
    <name evidence="1" type="ORF">C2S53_005989</name>
</gene>
<dbReference type="EMBL" id="SDAM02000175">
    <property type="protein sequence ID" value="KAH6825502.1"/>
    <property type="molecule type" value="Genomic_DNA"/>
</dbReference>
<evidence type="ECO:0000313" key="2">
    <source>
        <dbReference type="Proteomes" id="UP001190926"/>
    </source>
</evidence>
<dbReference type="GO" id="GO:0007131">
    <property type="term" value="P:reciprocal meiotic recombination"/>
    <property type="evidence" value="ECO:0007669"/>
    <property type="project" value="TreeGrafter"/>
</dbReference>
<evidence type="ECO:0000313" key="1">
    <source>
        <dbReference type="EMBL" id="KAH6825502.1"/>
    </source>
</evidence>
<sequence length="456" mass="50812">MDVNSLEELLKFVISDTGIGSILEEFKELKYGSNTVLSGKWDGVLSVKTTSSSDKEIHHLKFDLKEVISSRRLVRLPSATKSGAKFSGTEVSLSLHEEIDGLVAMIYLYLQKILLLKSFKIAIELIVESGGGTKSFFLQNACSHPAMHAANIDNLKLGLEEYVSKHGNRLVEACHSCFSTGKNLKVGTGIACSRENQQNSGQVMEVVIIISNISMSDQSSCSRLYGRRTEVLYFRDFSPSSMPQSSLEALMRIDWKNYGLVLKSVGDQDGVTLLEWENLPPCSHIDIVLHIYHKQYPPENYMQHILYFLNLVMTLPSSQKNRIGRFLTRKAVKLALTDLKKRNAGALLSERAVKICSYAPDLAKTISGLIMSSHDSNFKLECFSLLGLLPSPENEKDAVENHIKDKIISVVATNDMSSWETKEAPALFEDGAHEEVHGPDNEYEGEGDAFEYVDTY</sequence>